<dbReference type="Proteomes" id="UP000183685">
    <property type="component" value="Unassembled WGS sequence"/>
</dbReference>
<protein>
    <recommendedName>
        <fullName evidence="3">Sulfotransferase family protein</fullName>
    </recommendedName>
</protein>
<name>A0A1G6T444_9PROT</name>
<keyword evidence="2" id="KW-1185">Reference proteome</keyword>
<reference evidence="1 2" key="1">
    <citation type="submission" date="2016-10" db="EMBL/GenBank/DDBJ databases">
        <authorList>
            <person name="de Groot N.N."/>
        </authorList>
    </citation>
    <scope>NUCLEOTIDE SEQUENCE [LARGE SCALE GENOMIC DNA]</scope>
    <source>
        <strain evidence="1 2">CGMCC 1.9109</strain>
    </source>
</reference>
<dbReference type="STRING" id="637679.GCA_001550055_00784"/>
<dbReference type="OrthoDB" id="547419at2"/>
<dbReference type="Gene3D" id="3.40.50.300">
    <property type="entry name" value="P-loop containing nucleotide triphosphate hydrolases"/>
    <property type="match status" value="1"/>
</dbReference>
<dbReference type="EMBL" id="FNAK01000001">
    <property type="protein sequence ID" value="SDD23733.1"/>
    <property type="molecule type" value="Genomic_DNA"/>
</dbReference>
<dbReference type="SUPFAM" id="SSF52540">
    <property type="entry name" value="P-loop containing nucleoside triphosphate hydrolases"/>
    <property type="match status" value="1"/>
</dbReference>
<evidence type="ECO:0000313" key="1">
    <source>
        <dbReference type="EMBL" id="SDD23733.1"/>
    </source>
</evidence>
<dbReference type="AlphaFoldDB" id="A0A1G6T444"/>
<dbReference type="RefSeq" id="WP_068309037.1">
    <property type="nucleotide sequence ID" value="NZ_FNAK01000001.1"/>
</dbReference>
<sequence>MARAKICYLHIGAEKTGSTSIQAFLRANRHRLTGHGYLFPRTPGEDNQPALAAYAMKDSSRRNLMAQVGVRSDAALGRFQKEFSADLLAEVAKTAPERIVLTNEHCHSRIETVEELERLATLLHSVADEVRVIFYIRRQDKAATSLYSTALKVGQWRKKPNLAIKGELPISFDYWRTCELYASVFGMQAMRVRLFDRDQLVGGDLIADFCDALEMPAGQDWIVPDSKNQSLGRLGQRFLAAFNQKRQDRFGEQSEHYRMALVRMLDKHFSGKGIKPSQAAAKAFLSHFKAGNEKVRATYFPDMPFPLFGDDFSMYPEKDDTWMPGVFMAFDAGARLFVEQQKEIDRLKAEVAALKADDES</sequence>
<organism evidence="1 2">
    <name type="scientific">Kordiimonas lacus</name>
    <dbReference type="NCBI Taxonomy" id="637679"/>
    <lineage>
        <taxon>Bacteria</taxon>
        <taxon>Pseudomonadati</taxon>
        <taxon>Pseudomonadota</taxon>
        <taxon>Alphaproteobacteria</taxon>
        <taxon>Kordiimonadales</taxon>
        <taxon>Kordiimonadaceae</taxon>
        <taxon>Kordiimonas</taxon>
    </lineage>
</organism>
<evidence type="ECO:0008006" key="3">
    <source>
        <dbReference type="Google" id="ProtNLM"/>
    </source>
</evidence>
<accession>A0A1G6T444</accession>
<dbReference type="InterPro" id="IPR027417">
    <property type="entry name" value="P-loop_NTPase"/>
</dbReference>
<evidence type="ECO:0000313" key="2">
    <source>
        <dbReference type="Proteomes" id="UP000183685"/>
    </source>
</evidence>
<proteinExistence type="predicted"/>
<gene>
    <name evidence="1" type="ORF">SAMN04488071_0104</name>
</gene>